<dbReference type="STRING" id="683228.GA0070617_1589"/>
<dbReference type="Proteomes" id="UP000198937">
    <property type="component" value="Unassembled WGS sequence"/>
</dbReference>
<dbReference type="AlphaFoldDB" id="A0A1C6U9R1"/>
<dbReference type="InterPro" id="IPR010982">
    <property type="entry name" value="Lambda_DNA-bd_dom_sf"/>
</dbReference>
<dbReference type="InterPro" id="IPR043917">
    <property type="entry name" value="DUF5753"/>
</dbReference>
<evidence type="ECO:0000313" key="2">
    <source>
        <dbReference type="EMBL" id="SCL50762.1"/>
    </source>
</evidence>
<protein>
    <submittedName>
        <fullName evidence="2">Helix-turn-helix domain-containing protein</fullName>
    </submittedName>
</protein>
<organism evidence="2 3">
    <name type="scientific">Micromonospora yangpuensis</name>
    <dbReference type="NCBI Taxonomy" id="683228"/>
    <lineage>
        <taxon>Bacteria</taxon>
        <taxon>Bacillati</taxon>
        <taxon>Actinomycetota</taxon>
        <taxon>Actinomycetes</taxon>
        <taxon>Micromonosporales</taxon>
        <taxon>Micromonosporaceae</taxon>
        <taxon>Micromonospora</taxon>
    </lineage>
</organism>
<dbReference type="SUPFAM" id="SSF47413">
    <property type="entry name" value="lambda repressor-like DNA-binding domains"/>
    <property type="match status" value="1"/>
</dbReference>
<dbReference type="Pfam" id="PF19054">
    <property type="entry name" value="DUF5753"/>
    <property type="match status" value="1"/>
</dbReference>
<reference evidence="2 3" key="1">
    <citation type="submission" date="2016-06" db="EMBL/GenBank/DDBJ databases">
        <authorList>
            <person name="Kjaerup R.B."/>
            <person name="Dalgaard T.S."/>
            <person name="Juul-Madsen H.R."/>
        </authorList>
    </citation>
    <scope>NUCLEOTIDE SEQUENCE [LARGE SCALE GENOMIC DNA]</scope>
    <source>
        <strain evidence="2 3">DSM 45577</strain>
    </source>
</reference>
<dbReference type="GO" id="GO:0003677">
    <property type="term" value="F:DNA binding"/>
    <property type="evidence" value="ECO:0007669"/>
    <property type="project" value="InterPro"/>
</dbReference>
<proteinExistence type="predicted"/>
<keyword evidence="3" id="KW-1185">Reference proteome</keyword>
<dbReference type="CDD" id="cd00093">
    <property type="entry name" value="HTH_XRE"/>
    <property type="match status" value="1"/>
</dbReference>
<dbReference type="InterPro" id="IPR001387">
    <property type="entry name" value="Cro/C1-type_HTH"/>
</dbReference>
<evidence type="ECO:0000313" key="3">
    <source>
        <dbReference type="Proteomes" id="UP000198937"/>
    </source>
</evidence>
<sequence>MELTGDGASSVPRRALGRALRELRTEARMTLEGAAGALGWSRHKVWRAESGVGPARGVDVRVMCELYEARTRLTSALVALAGETGAKGWWLAYGGAIPDWFDLYAGLEAAAGRLREYQDVLVPALLQTREYATVACRHRPDGEREGVVGARLARQSLLRRRSPAPPRLAVVLSEAVLMRVVGDPATMAGQLRQLLAVGRLPHVSVRVLPLAAGPHRGAVAGAFVLLDFPPGNRGEPEAPVVYQESLSGALYLDRPKELAAYERVWASLDTLALDRDQSAQLIGKALDELDLDEC</sequence>
<evidence type="ECO:0000259" key="1">
    <source>
        <dbReference type="Pfam" id="PF19054"/>
    </source>
</evidence>
<dbReference type="Pfam" id="PF13560">
    <property type="entry name" value="HTH_31"/>
    <property type="match status" value="1"/>
</dbReference>
<accession>A0A1C6U9R1</accession>
<gene>
    <name evidence="2" type="ORF">GA0070617_1589</name>
</gene>
<feature type="domain" description="DUF5753" evidence="1">
    <location>
        <begin position="102"/>
        <end position="283"/>
    </location>
</feature>
<dbReference type="Gene3D" id="1.10.260.40">
    <property type="entry name" value="lambda repressor-like DNA-binding domains"/>
    <property type="match status" value="1"/>
</dbReference>
<name>A0A1C6U9R1_9ACTN</name>
<dbReference type="EMBL" id="FMIA01000002">
    <property type="protein sequence ID" value="SCL50762.1"/>
    <property type="molecule type" value="Genomic_DNA"/>
</dbReference>